<proteinExistence type="predicted"/>
<gene>
    <name evidence="1" type="ORF">KUCAC02_008555</name>
</gene>
<evidence type="ECO:0000313" key="2">
    <source>
        <dbReference type="Proteomes" id="UP001057452"/>
    </source>
</evidence>
<protein>
    <submittedName>
        <fullName evidence="1">Uncharacterized protein</fullName>
    </submittedName>
</protein>
<organism evidence="1 2">
    <name type="scientific">Chaenocephalus aceratus</name>
    <name type="common">Blackfin icefish</name>
    <name type="synonym">Chaenichthys aceratus</name>
    <dbReference type="NCBI Taxonomy" id="36190"/>
    <lineage>
        <taxon>Eukaryota</taxon>
        <taxon>Metazoa</taxon>
        <taxon>Chordata</taxon>
        <taxon>Craniata</taxon>
        <taxon>Vertebrata</taxon>
        <taxon>Euteleostomi</taxon>
        <taxon>Actinopterygii</taxon>
        <taxon>Neopterygii</taxon>
        <taxon>Teleostei</taxon>
        <taxon>Neoteleostei</taxon>
        <taxon>Acanthomorphata</taxon>
        <taxon>Eupercaria</taxon>
        <taxon>Perciformes</taxon>
        <taxon>Notothenioidei</taxon>
        <taxon>Channichthyidae</taxon>
        <taxon>Chaenocephalus</taxon>
    </lineage>
</organism>
<dbReference type="Proteomes" id="UP001057452">
    <property type="component" value="Chromosome 12"/>
</dbReference>
<keyword evidence="2" id="KW-1185">Reference proteome</keyword>
<name>A0ACB9WRE2_CHAAC</name>
<dbReference type="EMBL" id="CM043796">
    <property type="protein sequence ID" value="KAI4816220.1"/>
    <property type="molecule type" value="Genomic_DNA"/>
</dbReference>
<evidence type="ECO:0000313" key="1">
    <source>
        <dbReference type="EMBL" id="KAI4816220.1"/>
    </source>
</evidence>
<accession>A0ACB9WRE2</accession>
<sequence>MHHNENAGRDQATTAAGKLVFKLAYPKSKRGECTVKPVKNDPTYIYVDELTRLVFHKVFLDPTPFVDELKLIHVPEDLSTQFDRSPKEEMIVSRFSRFPPKEVEILHSTTEPTDIRTLVLRGLPIILGDNPTDFYKAGSDTDDEDSFRDIAMGSSWLSMKVLVPHLPCIAVQPR</sequence>
<reference evidence="1" key="1">
    <citation type="submission" date="2022-05" db="EMBL/GenBank/DDBJ databases">
        <title>Chromosome-level genome of Chaenocephalus aceratus.</title>
        <authorList>
            <person name="Park H."/>
        </authorList>
    </citation>
    <scope>NUCLEOTIDE SEQUENCE</scope>
    <source>
        <strain evidence="1">KU_202001</strain>
    </source>
</reference>
<comment type="caution">
    <text evidence="1">The sequence shown here is derived from an EMBL/GenBank/DDBJ whole genome shotgun (WGS) entry which is preliminary data.</text>
</comment>